<dbReference type="InterPro" id="IPR050660">
    <property type="entry name" value="NEK_Ser/Thr_kinase"/>
</dbReference>
<keyword evidence="4" id="KW-0547">Nucleotide-binding</keyword>
<evidence type="ECO:0000259" key="11">
    <source>
        <dbReference type="PROSITE" id="PS50011"/>
    </source>
</evidence>
<dbReference type="EMBL" id="BOMH01000019">
    <property type="protein sequence ID" value="GID64923.1"/>
    <property type="molecule type" value="Genomic_DNA"/>
</dbReference>
<reference evidence="12" key="1">
    <citation type="submission" date="2021-01" db="EMBL/GenBank/DDBJ databases">
        <title>Whole genome shotgun sequence of Actinoplanes cyaneus NBRC 14990.</title>
        <authorList>
            <person name="Komaki H."/>
            <person name="Tamura T."/>
        </authorList>
    </citation>
    <scope>NUCLEOTIDE SEQUENCE</scope>
    <source>
        <strain evidence="12">NBRC 14990</strain>
    </source>
</reference>
<dbReference type="Gene3D" id="1.10.510.10">
    <property type="entry name" value="Transferase(Phosphotransferase) domain 1"/>
    <property type="match status" value="1"/>
</dbReference>
<dbReference type="GO" id="GO:0005524">
    <property type="term" value="F:ATP binding"/>
    <property type="evidence" value="ECO:0007669"/>
    <property type="project" value="UniProtKB-KW"/>
</dbReference>
<dbReference type="CDD" id="cd14014">
    <property type="entry name" value="STKc_PknB_like"/>
    <property type="match status" value="1"/>
</dbReference>
<evidence type="ECO:0000256" key="7">
    <source>
        <dbReference type="ARBA" id="ARBA00047899"/>
    </source>
</evidence>
<evidence type="ECO:0000256" key="5">
    <source>
        <dbReference type="ARBA" id="ARBA00022777"/>
    </source>
</evidence>
<keyword evidence="10" id="KW-0472">Membrane</keyword>
<dbReference type="SMART" id="SM00220">
    <property type="entry name" value="S_TKc"/>
    <property type="match status" value="1"/>
</dbReference>
<evidence type="ECO:0000256" key="9">
    <source>
        <dbReference type="SAM" id="MobiDB-lite"/>
    </source>
</evidence>
<dbReference type="GO" id="GO:0004674">
    <property type="term" value="F:protein serine/threonine kinase activity"/>
    <property type="evidence" value="ECO:0007669"/>
    <property type="project" value="UniProtKB-KW"/>
</dbReference>
<keyword evidence="6" id="KW-0067">ATP-binding</keyword>
<dbReference type="PANTHER" id="PTHR43671:SF98">
    <property type="entry name" value="SERINE_THREONINE-PROTEIN KINASE NEK11"/>
    <property type="match status" value="1"/>
</dbReference>
<feature type="compositionally biased region" description="Low complexity" evidence="9">
    <location>
        <begin position="336"/>
        <end position="349"/>
    </location>
</feature>
<organism evidence="12 13">
    <name type="scientific">Actinoplanes cyaneus</name>
    <dbReference type="NCBI Taxonomy" id="52696"/>
    <lineage>
        <taxon>Bacteria</taxon>
        <taxon>Bacillati</taxon>
        <taxon>Actinomycetota</taxon>
        <taxon>Actinomycetes</taxon>
        <taxon>Micromonosporales</taxon>
        <taxon>Micromonosporaceae</taxon>
        <taxon>Actinoplanes</taxon>
    </lineage>
</organism>
<keyword evidence="3" id="KW-0808">Transferase</keyword>
<dbReference type="RefSeq" id="WP_203740613.1">
    <property type="nucleotide sequence ID" value="NZ_BOMH01000019.1"/>
</dbReference>
<dbReference type="Proteomes" id="UP000619479">
    <property type="component" value="Unassembled WGS sequence"/>
</dbReference>
<dbReference type="AlphaFoldDB" id="A0A919IG54"/>
<evidence type="ECO:0000256" key="3">
    <source>
        <dbReference type="ARBA" id="ARBA00022679"/>
    </source>
</evidence>
<feature type="region of interest" description="Disordered" evidence="9">
    <location>
        <begin position="262"/>
        <end position="296"/>
    </location>
</feature>
<sequence>MAGQEALGREYLLHEQIGSGSLAVVRRASRRSGGPALAAKLMRPELAGDRRVRTLFLREETALRAVDHPGVVRFHDLVVEGGTLALLMDFVDGPDLRRHLADSGGRLSPAETATIVAQVADALDAAHARGVVHLDLKPENLLLVRDSNPPEVRVTDFGVAALLMDADRGAAGGTPGYTAPEIWQGAPPTAAADVYSLGVLLVELVTGDLQGDPETLPAELAGPARSCLTPDPVQRPTARRVAAYLHGLVASGVLGELRPADPSRLGTVRRPDTTGSPWAGAFSAAQSPSGAFPAAEPSVAEAPLAADHLGHWAGRLAGAPAPTGWLAGAPAPVGQAADSPAPADPLAGPQANPFGGAQAGPYRGPQAELFGGPPAEGARQAMPPAPQSPGKVKRSSRAPLVALGVVVAIAAALIGVNLATAADRRDDGRKAPVAGATVTPSSAGAAGLGAPLPPTEPVRTGASATAAPAPVRITLAGHVADDAGTLAISIRDQQAIAYICDGNKVEAWLKGTAKDGKLDLTGKGGAKVVGTFDTASARGKVTVIGKTHDFVLGTVKKPSGLYRASAKVRDAQVKGSWIVLPDGRQVGVLLTGEQAGPAPQLDVTNRTTTVDGTSVPVSAIDVDSGEGF</sequence>
<feature type="domain" description="Protein kinase" evidence="11">
    <location>
        <begin position="11"/>
        <end position="249"/>
    </location>
</feature>
<evidence type="ECO:0000313" key="13">
    <source>
        <dbReference type="Proteomes" id="UP000619479"/>
    </source>
</evidence>
<comment type="catalytic activity">
    <reaction evidence="7">
        <text>L-threonyl-[protein] + ATP = O-phospho-L-threonyl-[protein] + ADP + H(+)</text>
        <dbReference type="Rhea" id="RHEA:46608"/>
        <dbReference type="Rhea" id="RHEA-COMP:11060"/>
        <dbReference type="Rhea" id="RHEA-COMP:11605"/>
        <dbReference type="ChEBI" id="CHEBI:15378"/>
        <dbReference type="ChEBI" id="CHEBI:30013"/>
        <dbReference type="ChEBI" id="CHEBI:30616"/>
        <dbReference type="ChEBI" id="CHEBI:61977"/>
        <dbReference type="ChEBI" id="CHEBI:456216"/>
        <dbReference type="EC" id="2.7.11.1"/>
    </reaction>
</comment>
<comment type="catalytic activity">
    <reaction evidence="8">
        <text>L-seryl-[protein] + ATP = O-phospho-L-seryl-[protein] + ADP + H(+)</text>
        <dbReference type="Rhea" id="RHEA:17989"/>
        <dbReference type="Rhea" id="RHEA-COMP:9863"/>
        <dbReference type="Rhea" id="RHEA-COMP:11604"/>
        <dbReference type="ChEBI" id="CHEBI:15378"/>
        <dbReference type="ChEBI" id="CHEBI:29999"/>
        <dbReference type="ChEBI" id="CHEBI:30616"/>
        <dbReference type="ChEBI" id="CHEBI:83421"/>
        <dbReference type="ChEBI" id="CHEBI:456216"/>
        <dbReference type="EC" id="2.7.11.1"/>
    </reaction>
</comment>
<keyword evidence="13" id="KW-1185">Reference proteome</keyword>
<feature type="region of interest" description="Disordered" evidence="9">
    <location>
        <begin position="329"/>
        <end position="394"/>
    </location>
</feature>
<gene>
    <name evidence="12" type="ORF">Acy02nite_28040</name>
</gene>
<proteinExistence type="predicted"/>
<dbReference type="InterPro" id="IPR011009">
    <property type="entry name" value="Kinase-like_dom_sf"/>
</dbReference>
<dbReference type="PANTHER" id="PTHR43671">
    <property type="entry name" value="SERINE/THREONINE-PROTEIN KINASE NEK"/>
    <property type="match status" value="1"/>
</dbReference>
<dbReference type="PROSITE" id="PS00108">
    <property type="entry name" value="PROTEIN_KINASE_ST"/>
    <property type="match status" value="1"/>
</dbReference>
<dbReference type="Pfam" id="PF00069">
    <property type="entry name" value="Pkinase"/>
    <property type="match status" value="1"/>
</dbReference>
<dbReference type="SUPFAM" id="SSF56112">
    <property type="entry name" value="Protein kinase-like (PK-like)"/>
    <property type="match status" value="1"/>
</dbReference>
<dbReference type="EC" id="2.7.11.1" evidence="1"/>
<keyword evidence="5" id="KW-0418">Kinase</keyword>
<dbReference type="InterPro" id="IPR000719">
    <property type="entry name" value="Prot_kinase_dom"/>
</dbReference>
<evidence type="ECO:0000313" key="12">
    <source>
        <dbReference type="EMBL" id="GID64923.1"/>
    </source>
</evidence>
<evidence type="ECO:0000256" key="6">
    <source>
        <dbReference type="ARBA" id="ARBA00022840"/>
    </source>
</evidence>
<evidence type="ECO:0000256" key="2">
    <source>
        <dbReference type="ARBA" id="ARBA00022527"/>
    </source>
</evidence>
<feature type="compositionally biased region" description="Low complexity" evidence="9">
    <location>
        <begin position="440"/>
        <end position="450"/>
    </location>
</feature>
<name>A0A919IG54_9ACTN</name>
<evidence type="ECO:0000256" key="1">
    <source>
        <dbReference type="ARBA" id="ARBA00012513"/>
    </source>
</evidence>
<keyword evidence="10" id="KW-1133">Transmembrane helix</keyword>
<keyword evidence="10" id="KW-0812">Transmembrane</keyword>
<evidence type="ECO:0000256" key="4">
    <source>
        <dbReference type="ARBA" id="ARBA00022741"/>
    </source>
</evidence>
<dbReference type="InterPro" id="IPR008271">
    <property type="entry name" value="Ser/Thr_kinase_AS"/>
</dbReference>
<keyword evidence="2" id="KW-0723">Serine/threonine-protein kinase</keyword>
<protein>
    <recommendedName>
        <fullName evidence="1">non-specific serine/threonine protein kinase</fullName>
        <ecNumber evidence="1">2.7.11.1</ecNumber>
    </recommendedName>
</protein>
<dbReference type="PROSITE" id="PS50011">
    <property type="entry name" value="PROTEIN_KINASE_DOM"/>
    <property type="match status" value="1"/>
</dbReference>
<comment type="caution">
    <text evidence="12">The sequence shown here is derived from an EMBL/GenBank/DDBJ whole genome shotgun (WGS) entry which is preliminary data.</text>
</comment>
<feature type="region of interest" description="Disordered" evidence="9">
    <location>
        <begin position="424"/>
        <end position="466"/>
    </location>
</feature>
<evidence type="ECO:0000256" key="8">
    <source>
        <dbReference type="ARBA" id="ARBA00048679"/>
    </source>
</evidence>
<accession>A0A919IG54</accession>
<evidence type="ECO:0000256" key="10">
    <source>
        <dbReference type="SAM" id="Phobius"/>
    </source>
</evidence>
<feature type="transmembrane region" description="Helical" evidence="10">
    <location>
        <begin position="400"/>
        <end position="420"/>
    </location>
</feature>